<evidence type="ECO:0000256" key="1">
    <source>
        <dbReference type="ARBA" id="ARBA00004167"/>
    </source>
</evidence>
<dbReference type="Pfam" id="PF01549">
    <property type="entry name" value="ShK"/>
    <property type="match status" value="1"/>
</dbReference>
<dbReference type="SMART" id="SM00254">
    <property type="entry name" value="ShKT"/>
    <property type="match status" value="1"/>
</dbReference>
<feature type="signal peptide" evidence="8">
    <location>
        <begin position="1"/>
        <end position="40"/>
    </location>
</feature>
<comment type="caution">
    <text evidence="10">The sequence shown here is derived from an EMBL/GenBank/DDBJ whole genome shotgun (WGS) entry which is preliminary data.</text>
</comment>
<reference evidence="10 11" key="1">
    <citation type="submission" date="2023-10" db="EMBL/GenBank/DDBJ databases">
        <authorList>
            <person name="Maclean D."/>
            <person name="Macfadyen A."/>
        </authorList>
    </citation>
    <scope>NUCLEOTIDE SEQUENCE [LARGE SCALE GENOMIC DNA]</scope>
</reference>
<dbReference type="Proteomes" id="UP001314263">
    <property type="component" value="Unassembled WGS sequence"/>
</dbReference>
<evidence type="ECO:0000256" key="6">
    <source>
        <dbReference type="ARBA" id="ARBA00023136"/>
    </source>
</evidence>
<dbReference type="InterPro" id="IPR044845">
    <property type="entry name" value="HPAT/SRGT1-like"/>
</dbReference>
<comment type="subcellular location">
    <subcellularLocation>
        <location evidence="1">Membrane</location>
        <topology evidence="1">Single-pass membrane protein</topology>
    </subcellularLocation>
</comment>
<dbReference type="PANTHER" id="PTHR31485:SF7">
    <property type="entry name" value="PEPTIDYL SERINE ALPHA-GALACTOSYLTRANSFERASE"/>
    <property type="match status" value="1"/>
</dbReference>
<evidence type="ECO:0000256" key="4">
    <source>
        <dbReference type="ARBA" id="ARBA00022692"/>
    </source>
</evidence>
<dbReference type="AlphaFoldDB" id="A0AAV1IJ90"/>
<keyword evidence="4 7" id="KW-0812">Transmembrane</keyword>
<evidence type="ECO:0000256" key="2">
    <source>
        <dbReference type="ARBA" id="ARBA00022676"/>
    </source>
</evidence>
<gene>
    <name evidence="10" type="ORF">CVIRNUC_010562</name>
</gene>
<protein>
    <recommendedName>
        <fullName evidence="9">ShKT domain-containing protein</fullName>
    </recommendedName>
</protein>
<accession>A0AAV1IJ90</accession>
<evidence type="ECO:0000256" key="3">
    <source>
        <dbReference type="ARBA" id="ARBA00022679"/>
    </source>
</evidence>
<organism evidence="10 11">
    <name type="scientific">Coccomyxa viridis</name>
    <dbReference type="NCBI Taxonomy" id="1274662"/>
    <lineage>
        <taxon>Eukaryota</taxon>
        <taxon>Viridiplantae</taxon>
        <taxon>Chlorophyta</taxon>
        <taxon>core chlorophytes</taxon>
        <taxon>Trebouxiophyceae</taxon>
        <taxon>Trebouxiophyceae incertae sedis</taxon>
        <taxon>Coccomyxaceae</taxon>
        <taxon>Coccomyxa</taxon>
    </lineage>
</organism>
<dbReference type="PANTHER" id="PTHR31485">
    <property type="entry name" value="PEPTIDYL SERINE ALPHA-GALACTOSYLTRANSFERASE"/>
    <property type="match status" value="1"/>
</dbReference>
<dbReference type="PROSITE" id="PS51670">
    <property type="entry name" value="SHKT"/>
    <property type="match status" value="1"/>
</dbReference>
<evidence type="ECO:0000313" key="11">
    <source>
        <dbReference type="Proteomes" id="UP001314263"/>
    </source>
</evidence>
<dbReference type="EMBL" id="CAUYUE010000017">
    <property type="protein sequence ID" value="CAK0787343.1"/>
    <property type="molecule type" value="Genomic_DNA"/>
</dbReference>
<evidence type="ECO:0000256" key="8">
    <source>
        <dbReference type="SAM" id="SignalP"/>
    </source>
</evidence>
<dbReference type="InterPro" id="IPR003582">
    <property type="entry name" value="ShKT_dom"/>
</dbReference>
<evidence type="ECO:0000256" key="7">
    <source>
        <dbReference type="SAM" id="Phobius"/>
    </source>
</evidence>
<dbReference type="GO" id="GO:0016020">
    <property type="term" value="C:membrane"/>
    <property type="evidence" value="ECO:0007669"/>
    <property type="project" value="UniProtKB-SubCell"/>
</dbReference>
<dbReference type="GO" id="GO:0016757">
    <property type="term" value="F:glycosyltransferase activity"/>
    <property type="evidence" value="ECO:0007669"/>
    <property type="project" value="UniProtKB-KW"/>
</dbReference>
<name>A0AAV1IJ90_9CHLO</name>
<dbReference type="InterPro" id="IPR056508">
    <property type="entry name" value="HPAT-like"/>
</dbReference>
<keyword evidence="8" id="KW-0732">Signal</keyword>
<sequence length="591" mass="66322">MTMSSNLYRRRRQRRGMQPSVAGALAFCLLLVSQILQCEGKASSRESSIHTVVTTECTPYFDWQVLGLWYSFKRAKQPGKLTRLLSCTEEQLLTYRGKDLVTTHVVPSLTLDPNQEHSDHYSAYNKPGAVIFWLQDVEPEEDYILVIDADMIMRSPFFPKQLGVSPGWAVSAFFGYLKGVQNELALKHIPHVKPRNDTLAGPVGRMGDMVGGFCIMMKEDMKRVAPLWLNFSKKVRHDPDAWNLTGDAFTKGPGEKPWISEMYGYSFGTAAADVWHKVNFEAMLYPGYSTYVPPKVLHYGLDWKIGKTGYEFDKHWFYDFDALMCPPWNLTDRSKGGLFQHPPHPDLYPTKGFDLLVDMLAVEPLIVLNAAFCELHRKRCPPSEQLLRECAYAEQMMRDFDSIMIPLQLNLTSQGCIDKDDRCQKWADDGECASNAGWMNTNCRRSCSSCTNVQSFTQGKPLVERLRGIGHLLGIGDEQRPQQEQLVGARLQGEAREALIAAMAVQQESAGAQQLLLGGSRRSMGTQGPLGGGHDVAGFLHSLGWAGLLLWCATAVLFLTFVPARRLRRQFFRSPLAPVRGSLPCNSPKAL</sequence>
<keyword evidence="11" id="KW-1185">Reference proteome</keyword>
<dbReference type="Pfam" id="PF23452">
    <property type="entry name" value="HPAT"/>
    <property type="match status" value="1"/>
</dbReference>
<keyword evidence="3" id="KW-0808">Transferase</keyword>
<keyword evidence="5 7" id="KW-1133">Transmembrane helix</keyword>
<evidence type="ECO:0000313" key="10">
    <source>
        <dbReference type="EMBL" id="CAK0787343.1"/>
    </source>
</evidence>
<proteinExistence type="predicted"/>
<feature type="domain" description="ShKT" evidence="9">
    <location>
        <begin position="416"/>
        <end position="450"/>
    </location>
</feature>
<evidence type="ECO:0000259" key="9">
    <source>
        <dbReference type="PROSITE" id="PS51670"/>
    </source>
</evidence>
<feature type="chain" id="PRO_5043326154" description="ShKT domain-containing protein" evidence="8">
    <location>
        <begin position="41"/>
        <end position="591"/>
    </location>
</feature>
<keyword evidence="6 7" id="KW-0472">Membrane</keyword>
<evidence type="ECO:0000256" key="5">
    <source>
        <dbReference type="ARBA" id="ARBA00022989"/>
    </source>
</evidence>
<feature type="transmembrane region" description="Helical" evidence="7">
    <location>
        <begin position="543"/>
        <end position="564"/>
    </location>
</feature>
<keyword evidence="2" id="KW-0328">Glycosyltransferase</keyword>